<dbReference type="RefSeq" id="WP_189669282.1">
    <property type="nucleotide sequence ID" value="NZ_BNAS01000003.1"/>
</dbReference>
<evidence type="ECO:0000256" key="2">
    <source>
        <dbReference type="ARBA" id="ARBA00022438"/>
    </source>
</evidence>
<feature type="binding site" evidence="6">
    <location>
        <position position="111"/>
    </location>
    <ligand>
        <name>a divalent metal cation</name>
        <dbReference type="ChEBI" id="CHEBI:60240"/>
        <label>2</label>
        <note>catalytic</note>
    </ligand>
</feature>
<keyword evidence="2 6" id="KW-0031">Aminopeptidase</keyword>
<evidence type="ECO:0000256" key="3">
    <source>
        <dbReference type="ARBA" id="ARBA00022670"/>
    </source>
</evidence>
<feature type="binding site" evidence="6">
    <location>
        <position position="204"/>
    </location>
    <ligand>
        <name>substrate</name>
    </ligand>
</feature>
<feature type="domain" description="Peptidase M24" evidence="8">
    <location>
        <begin position="18"/>
        <end position="264"/>
    </location>
</feature>
<name>A0A919FUC2_9MICO</name>
<feature type="binding site" evidence="6">
    <location>
        <position position="100"/>
    </location>
    <ligand>
        <name>a divalent metal cation</name>
        <dbReference type="ChEBI" id="CHEBI:60240"/>
        <label>1</label>
    </ligand>
</feature>
<evidence type="ECO:0000256" key="4">
    <source>
        <dbReference type="ARBA" id="ARBA00022723"/>
    </source>
</evidence>
<organism evidence="9 10">
    <name type="scientific">Promicromonospora soli</name>
    <dbReference type="NCBI Taxonomy" id="2035533"/>
    <lineage>
        <taxon>Bacteria</taxon>
        <taxon>Bacillati</taxon>
        <taxon>Actinomycetota</taxon>
        <taxon>Actinomycetes</taxon>
        <taxon>Micrococcales</taxon>
        <taxon>Promicromonosporaceae</taxon>
        <taxon>Promicromonospora</taxon>
    </lineage>
</organism>
<dbReference type="GO" id="GO:0005829">
    <property type="term" value="C:cytosol"/>
    <property type="evidence" value="ECO:0007669"/>
    <property type="project" value="TreeGrafter"/>
</dbReference>
<dbReference type="PANTHER" id="PTHR43330">
    <property type="entry name" value="METHIONINE AMINOPEPTIDASE"/>
    <property type="match status" value="1"/>
</dbReference>
<comment type="function">
    <text evidence="1 6">Removes the N-terminal methionine from nascent proteins. The N-terminal methionine is often cleaved when the second residue in the primary sequence is small and uncharged (Met-Ala-, Cys, Gly, Pro, Ser, Thr, or Val). Requires deformylation of the N(alpha)-formylated initiator methionine before it can be hydrolyzed.</text>
</comment>
<comment type="catalytic activity">
    <reaction evidence="6 7">
        <text>Release of N-terminal amino acids, preferentially methionine, from peptides and arylamides.</text>
        <dbReference type="EC" id="3.4.11.18"/>
    </reaction>
</comment>
<dbReference type="GO" id="GO:0004239">
    <property type="term" value="F:initiator methionyl aminopeptidase activity"/>
    <property type="evidence" value="ECO:0007669"/>
    <property type="project" value="UniProtKB-UniRule"/>
</dbReference>
<dbReference type="EC" id="3.4.11.18" evidence="6 7"/>
<dbReference type="GO" id="GO:0070006">
    <property type="term" value="F:metalloaminopeptidase activity"/>
    <property type="evidence" value="ECO:0007669"/>
    <property type="project" value="UniProtKB-UniRule"/>
</dbReference>
<evidence type="ECO:0000256" key="6">
    <source>
        <dbReference type="HAMAP-Rule" id="MF_01974"/>
    </source>
</evidence>
<comment type="similarity">
    <text evidence="6">Belongs to the peptidase M24A family. Methionine aminopeptidase type 1 subfamily.</text>
</comment>
<dbReference type="Proteomes" id="UP000627369">
    <property type="component" value="Unassembled WGS sequence"/>
</dbReference>
<dbReference type="GO" id="GO:0006508">
    <property type="term" value="P:proteolysis"/>
    <property type="evidence" value="ECO:0007669"/>
    <property type="project" value="UniProtKB-KW"/>
</dbReference>
<dbReference type="Pfam" id="PF00557">
    <property type="entry name" value="Peptidase_M24"/>
    <property type="match status" value="1"/>
</dbReference>
<comment type="subunit">
    <text evidence="6">Monomer.</text>
</comment>
<evidence type="ECO:0000256" key="5">
    <source>
        <dbReference type="ARBA" id="ARBA00022801"/>
    </source>
</evidence>
<protein>
    <recommendedName>
        <fullName evidence="6 7">Methionine aminopeptidase</fullName>
        <shortName evidence="6">MAP</shortName>
        <shortName evidence="6">MetAP</shortName>
        <ecNumber evidence="6 7">3.4.11.18</ecNumber>
    </recommendedName>
    <alternativeName>
        <fullName evidence="6">Peptidase M</fullName>
    </alternativeName>
</protein>
<dbReference type="SUPFAM" id="SSF55920">
    <property type="entry name" value="Creatinase/aminopeptidase"/>
    <property type="match status" value="1"/>
</dbReference>
<feature type="binding site" evidence="6">
    <location>
        <position position="111"/>
    </location>
    <ligand>
        <name>a divalent metal cation</name>
        <dbReference type="ChEBI" id="CHEBI:60240"/>
        <label>1</label>
    </ligand>
</feature>
<feature type="binding site" evidence="6">
    <location>
        <position position="83"/>
    </location>
    <ligand>
        <name>substrate</name>
    </ligand>
</feature>
<dbReference type="AlphaFoldDB" id="A0A919FUC2"/>
<dbReference type="PANTHER" id="PTHR43330:SF27">
    <property type="entry name" value="METHIONINE AMINOPEPTIDASE"/>
    <property type="match status" value="1"/>
</dbReference>
<dbReference type="Gene3D" id="3.90.230.10">
    <property type="entry name" value="Creatinase/methionine aminopeptidase superfamily"/>
    <property type="match status" value="1"/>
</dbReference>
<dbReference type="GO" id="GO:0046872">
    <property type="term" value="F:metal ion binding"/>
    <property type="evidence" value="ECO:0007669"/>
    <property type="project" value="UniProtKB-UniRule"/>
</dbReference>
<dbReference type="PROSITE" id="PS00680">
    <property type="entry name" value="MAP_1"/>
    <property type="match status" value="1"/>
</dbReference>
<evidence type="ECO:0000313" key="10">
    <source>
        <dbReference type="Proteomes" id="UP000627369"/>
    </source>
</evidence>
<sequence>MVFGRERIEYKTPDQVRLMRRAGLVVADTLAAVRAAALPGLTTADLDAVAAKTIKDAGATPSFLGYQGFPAVICTSVNDEVIHGIPGSRVLATGDLVSIDCGAIIEGWHGDSAISFVLGTDGALDHKLPDDELVAAGADLADIGLVRATEAAMWAGIAALASAKRLNAVGEAVEAAVEMAGKFSGAEYGIVEDYVGHGIGSAMHQPPDVHNYRTSGSGPKLRSGMCLAIEPMITRGESETRVLEDDWTVVTVDGSRAAHWEHSTAVMEDGIVVLTAVDSGAERLGVFGVEPVALDRA</sequence>
<feature type="binding site" evidence="6">
    <location>
        <position position="261"/>
    </location>
    <ligand>
        <name>a divalent metal cation</name>
        <dbReference type="ChEBI" id="CHEBI:60240"/>
        <label>2</label>
        <note>catalytic</note>
    </ligand>
</feature>
<reference evidence="9" key="2">
    <citation type="submission" date="2020-09" db="EMBL/GenBank/DDBJ databases">
        <authorList>
            <person name="Sun Q."/>
            <person name="Zhou Y."/>
        </authorList>
    </citation>
    <scope>NUCLEOTIDE SEQUENCE</scope>
    <source>
        <strain evidence="9">CGMCC 4.7398</strain>
    </source>
</reference>
<keyword evidence="10" id="KW-1185">Reference proteome</keyword>
<dbReference type="InterPro" id="IPR000994">
    <property type="entry name" value="Pept_M24"/>
</dbReference>
<evidence type="ECO:0000256" key="7">
    <source>
        <dbReference type="RuleBase" id="RU003653"/>
    </source>
</evidence>
<dbReference type="InterPro" id="IPR001714">
    <property type="entry name" value="Pept_M24_MAP"/>
</dbReference>
<dbReference type="CDD" id="cd01086">
    <property type="entry name" value="MetAP1"/>
    <property type="match status" value="1"/>
</dbReference>
<dbReference type="HAMAP" id="MF_01974">
    <property type="entry name" value="MetAP_1"/>
    <property type="match status" value="1"/>
</dbReference>
<keyword evidence="5 6" id="KW-0378">Hydrolase</keyword>
<keyword evidence="4 6" id="KW-0479">Metal-binding</keyword>
<dbReference type="PRINTS" id="PR00599">
    <property type="entry name" value="MAPEPTIDASE"/>
</dbReference>
<dbReference type="EMBL" id="BNAS01000003">
    <property type="protein sequence ID" value="GHH72183.1"/>
    <property type="molecule type" value="Genomic_DNA"/>
</dbReference>
<comment type="cofactor">
    <cofactor evidence="6">
        <name>Co(2+)</name>
        <dbReference type="ChEBI" id="CHEBI:48828"/>
    </cofactor>
    <cofactor evidence="6">
        <name>Zn(2+)</name>
        <dbReference type="ChEBI" id="CHEBI:29105"/>
    </cofactor>
    <cofactor evidence="6">
        <name>Mn(2+)</name>
        <dbReference type="ChEBI" id="CHEBI:29035"/>
    </cofactor>
    <cofactor evidence="6">
        <name>Fe(2+)</name>
        <dbReference type="ChEBI" id="CHEBI:29033"/>
    </cofactor>
    <text evidence="6">Binds 2 divalent metal cations per subunit. Has a high-affinity and a low affinity metal-binding site. The true nature of the physiological cofactor is under debate. The enzyme is active with cobalt, zinc, manganese or divalent iron ions. Most likely, methionine aminopeptidases function as mononuclear Fe(2+)-metalloproteases under physiological conditions, and the catalytically relevant metal-binding site has been assigned to the histidine-containing high-affinity site.</text>
</comment>
<evidence type="ECO:0000256" key="1">
    <source>
        <dbReference type="ARBA" id="ARBA00002521"/>
    </source>
</evidence>
<dbReference type="InterPro" id="IPR002467">
    <property type="entry name" value="Pept_M24A_MAP1"/>
</dbReference>
<evidence type="ECO:0000313" key="9">
    <source>
        <dbReference type="EMBL" id="GHH72183.1"/>
    </source>
</evidence>
<gene>
    <name evidence="6 9" type="primary">map</name>
    <name evidence="9" type="ORF">GCM10017772_21300</name>
</gene>
<accession>A0A919FUC2</accession>
<comment type="caution">
    <text evidence="9">The sequence shown here is derived from an EMBL/GenBank/DDBJ whole genome shotgun (WGS) entry which is preliminary data.</text>
</comment>
<evidence type="ECO:0000259" key="8">
    <source>
        <dbReference type="Pfam" id="PF00557"/>
    </source>
</evidence>
<proteinExistence type="inferred from homology"/>
<feature type="binding site" evidence="6">
    <location>
        <position position="197"/>
    </location>
    <ligand>
        <name>a divalent metal cation</name>
        <dbReference type="ChEBI" id="CHEBI:60240"/>
        <label>2</label>
        <note>catalytic</note>
    </ligand>
</feature>
<dbReference type="InterPro" id="IPR036005">
    <property type="entry name" value="Creatinase/aminopeptidase-like"/>
</dbReference>
<feature type="binding site" evidence="6">
    <location>
        <position position="261"/>
    </location>
    <ligand>
        <name>a divalent metal cation</name>
        <dbReference type="ChEBI" id="CHEBI:60240"/>
        <label>1</label>
    </ligand>
</feature>
<reference evidence="9" key="1">
    <citation type="journal article" date="2014" name="Int. J. Syst. Evol. Microbiol.">
        <title>Complete genome sequence of Corynebacterium casei LMG S-19264T (=DSM 44701T), isolated from a smear-ripened cheese.</title>
        <authorList>
            <consortium name="US DOE Joint Genome Institute (JGI-PGF)"/>
            <person name="Walter F."/>
            <person name="Albersmeier A."/>
            <person name="Kalinowski J."/>
            <person name="Ruckert C."/>
        </authorList>
    </citation>
    <scope>NUCLEOTIDE SEQUENCE</scope>
    <source>
        <strain evidence="9">CGMCC 4.7398</strain>
    </source>
</reference>
<dbReference type="NCBIfam" id="TIGR00500">
    <property type="entry name" value="met_pdase_I"/>
    <property type="match status" value="1"/>
</dbReference>
<keyword evidence="3 6" id="KW-0645">Protease</keyword>
<feature type="binding site" evidence="6">
    <location>
        <position position="230"/>
    </location>
    <ligand>
        <name>a divalent metal cation</name>
        <dbReference type="ChEBI" id="CHEBI:60240"/>
        <label>2</label>
        <note>catalytic</note>
    </ligand>
</feature>